<dbReference type="Gene3D" id="2.120.10.80">
    <property type="entry name" value="Kelch-type beta propeller"/>
    <property type="match status" value="1"/>
</dbReference>
<reference evidence="4" key="1">
    <citation type="submission" date="2024-04" db="EMBL/GenBank/DDBJ databases">
        <title>Salinicola lusitanus LLJ914,a marine bacterium isolated from the Okinawa Trough.</title>
        <authorList>
            <person name="Li J."/>
        </authorList>
    </citation>
    <scope>NUCLEOTIDE SEQUENCE [LARGE SCALE GENOMIC DNA]</scope>
</reference>
<name>A0AAW0NB53_9GOBI</name>
<dbReference type="InterPro" id="IPR015915">
    <property type="entry name" value="Kelch-typ_b-propeller"/>
</dbReference>
<organism evidence="3 4">
    <name type="scientific">Mugilogobius chulae</name>
    <name type="common">yellowstripe goby</name>
    <dbReference type="NCBI Taxonomy" id="88201"/>
    <lineage>
        <taxon>Eukaryota</taxon>
        <taxon>Metazoa</taxon>
        <taxon>Chordata</taxon>
        <taxon>Craniata</taxon>
        <taxon>Vertebrata</taxon>
        <taxon>Euteleostomi</taxon>
        <taxon>Actinopterygii</taxon>
        <taxon>Neopterygii</taxon>
        <taxon>Teleostei</taxon>
        <taxon>Neoteleostei</taxon>
        <taxon>Acanthomorphata</taxon>
        <taxon>Gobiaria</taxon>
        <taxon>Gobiiformes</taxon>
        <taxon>Gobioidei</taxon>
        <taxon>Gobiidae</taxon>
        <taxon>Gobionellinae</taxon>
        <taxon>Mugilogobius</taxon>
    </lineage>
</organism>
<dbReference type="SMART" id="SM00612">
    <property type="entry name" value="Kelch"/>
    <property type="match status" value="2"/>
</dbReference>
<dbReference type="GO" id="GO:0032886">
    <property type="term" value="P:regulation of microtubule-based process"/>
    <property type="evidence" value="ECO:0007669"/>
    <property type="project" value="TreeGrafter"/>
</dbReference>
<evidence type="ECO:0000313" key="4">
    <source>
        <dbReference type="Proteomes" id="UP001460270"/>
    </source>
</evidence>
<dbReference type="Proteomes" id="UP001460270">
    <property type="component" value="Unassembled WGS sequence"/>
</dbReference>
<dbReference type="AlphaFoldDB" id="A0AAW0NB53"/>
<dbReference type="EMBL" id="JBBPFD010000017">
    <property type="protein sequence ID" value="KAK7891454.1"/>
    <property type="molecule type" value="Genomic_DNA"/>
</dbReference>
<keyword evidence="2" id="KW-0677">Repeat</keyword>
<dbReference type="PANTHER" id="PTHR45972">
    <property type="entry name" value="BTB_2 DOMAIN-CONTAINING PROTEIN"/>
    <property type="match status" value="1"/>
</dbReference>
<keyword evidence="4" id="KW-1185">Reference proteome</keyword>
<evidence type="ECO:0008006" key="5">
    <source>
        <dbReference type="Google" id="ProtNLM"/>
    </source>
</evidence>
<comment type="caution">
    <text evidence="3">The sequence shown here is derived from an EMBL/GenBank/DDBJ whole genome shotgun (WGS) entry which is preliminary data.</text>
</comment>
<evidence type="ECO:0000256" key="2">
    <source>
        <dbReference type="ARBA" id="ARBA00022737"/>
    </source>
</evidence>
<dbReference type="Gene3D" id="3.30.710.10">
    <property type="entry name" value="Potassium Channel Kv1.1, Chain A"/>
    <property type="match status" value="1"/>
</dbReference>
<sequence>MRETADHVIYLEHVPSSVFHNLLEFSFHRKFAVPPEELASHIQVCSYLVAEAFLSKCLSELAAELSPQNCMSYLSLVRELCCPELRQAVFVYLRNNMLELTHIVRSLNDEEKEELLHLRTEGEQHLCCLRKENLTSWTDPQTEESRHVFVLKGSEWRRLTELPFRADKWCFTTVVLHNYLFIIGGHRQRRKRGWDFKMSAFRYNPFTDTWISTAPLIKCRRHFSAVACSGCIYAVGGWYLDSLVTPDSSTALYTAVERYDPWDDTWRLVSSLPLTDFQFTVSLSHDVPLAASLRHCFYVLGNIQRTGEKLLLQYDTTQDSWCEILPTLTRADAVCPLSIFWVLLRNSL</sequence>
<dbReference type="GO" id="GO:0043161">
    <property type="term" value="P:proteasome-mediated ubiquitin-dependent protein catabolic process"/>
    <property type="evidence" value="ECO:0007669"/>
    <property type="project" value="TreeGrafter"/>
</dbReference>
<dbReference type="GO" id="GO:0000209">
    <property type="term" value="P:protein polyubiquitination"/>
    <property type="evidence" value="ECO:0007669"/>
    <property type="project" value="TreeGrafter"/>
</dbReference>
<evidence type="ECO:0000313" key="3">
    <source>
        <dbReference type="EMBL" id="KAK7891454.1"/>
    </source>
</evidence>
<dbReference type="GO" id="GO:0031463">
    <property type="term" value="C:Cul3-RING ubiquitin ligase complex"/>
    <property type="evidence" value="ECO:0007669"/>
    <property type="project" value="TreeGrafter"/>
</dbReference>
<dbReference type="SUPFAM" id="SSF117281">
    <property type="entry name" value="Kelch motif"/>
    <property type="match status" value="1"/>
</dbReference>
<dbReference type="PANTHER" id="PTHR45972:SF2">
    <property type="entry name" value="KELCH-LIKE PROTEIN 42"/>
    <property type="match status" value="1"/>
</dbReference>
<dbReference type="InterPro" id="IPR052310">
    <property type="entry name" value="Kelch/BTB_domain_protein"/>
</dbReference>
<accession>A0AAW0NB53</accession>
<dbReference type="Pfam" id="PF01344">
    <property type="entry name" value="Kelch_1"/>
    <property type="match status" value="1"/>
</dbReference>
<proteinExistence type="predicted"/>
<evidence type="ECO:0000256" key="1">
    <source>
        <dbReference type="ARBA" id="ARBA00022441"/>
    </source>
</evidence>
<keyword evidence="1" id="KW-0880">Kelch repeat</keyword>
<protein>
    <recommendedName>
        <fullName evidence="5">BTB domain-containing protein</fullName>
    </recommendedName>
</protein>
<dbReference type="InterPro" id="IPR006652">
    <property type="entry name" value="Kelch_1"/>
</dbReference>
<gene>
    <name evidence="3" type="ORF">WMY93_023417</name>
</gene>
<dbReference type="InterPro" id="IPR011333">
    <property type="entry name" value="SKP1/BTB/POZ_sf"/>
</dbReference>